<evidence type="ECO:0000313" key="2">
    <source>
        <dbReference type="EMBL" id="MDD7965535.1"/>
    </source>
</evidence>
<organism evidence="2 3">
    <name type="scientific">Actinomycetospora lemnae</name>
    <dbReference type="NCBI Taxonomy" id="3019891"/>
    <lineage>
        <taxon>Bacteria</taxon>
        <taxon>Bacillati</taxon>
        <taxon>Actinomycetota</taxon>
        <taxon>Actinomycetes</taxon>
        <taxon>Pseudonocardiales</taxon>
        <taxon>Pseudonocardiaceae</taxon>
        <taxon>Actinomycetospora</taxon>
    </lineage>
</organism>
<feature type="transmembrane region" description="Helical" evidence="1">
    <location>
        <begin position="46"/>
        <end position="65"/>
    </location>
</feature>
<dbReference type="InterPro" id="IPR043130">
    <property type="entry name" value="CDP-OH_PTrfase_TM_dom"/>
</dbReference>
<dbReference type="EMBL" id="JAQZAO010000003">
    <property type="protein sequence ID" value="MDD7965535.1"/>
    <property type="molecule type" value="Genomic_DNA"/>
</dbReference>
<keyword evidence="1" id="KW-0472">Membrane</keyword>
<dbReference type="RefSeq" id="WP_274200074.1">
    <property type="nucleotide sequence ID" value="NZ_JAQZAO010000003.1"/>
</dbReference>
<accession>A0ABT5SRQ8</accession>
<proteinExistence type="predicted"/>
<evidence type="ECO:0000313" key="3">
    <source>
        <dbReference type="Proteomes" id="UP001300763"/>
    </source>
</evidence>
<evidence type="ECO:0000256" key="1">
    <source>
        <dbReference type="SAM" id="Phobius"/>
    </source>
</evidence>
<protein>
    <submittedName>
        <fullName evidence="2">CDP-alcohol phosphatidyltransferase family protein</fullName>
    </submittedName>
</protein>
<feature type="transmembrane region" description="Helical" evidence="1">
    <location>
        <begin position="114"/>
        <end position="139"/>
    </location>
</feature>
<dbReference type="Proteomes" id="UP001300763">
    <property type="component" value="Unassembled WGS sequence"/>
</dbReference>
<reference evidence="2 3" key="1">
    <citation type="submission" date="2023-02" db="EMBL/GenBank/DDBJ databases">
        <title>Genome sequencing required for Actinomycetospora new species description.</title>
        <authorList>
            <person name="Saimee Y."/>
            <person name="Duangmal K."/>
        </authorList>
    </citation>
    <scope>NUCLEOTIDE SEQUENCE [LARGE SCALE GENOMIC DNA]</scope>
    <source>
        <strain evidence="2 3">DW7H6</strain>
    </source>
</reference>
<keyword evidence="1" id="KW-1133">Transmembrane helix</keyword>
<gene>
    <name evidence="2" type="ORF">PGB27_09250</name>
</gene>
<keyword evidence="3" id="KW-1185">Reference proteome</keyword>
<dbReference type="InterPro" id="IPR000462">
    <property type="entry name" value="CDP-OH_P_trans"/>
</dbReference>
<dbReference type="Pfam" id="PF01066">
    <property type="entry name" value="CDP-OH_P_transf"/>
    <property type="match status" value="1"/>
</dbReference>
<feature type="transmembrane region" description="Helical" evidence="1">
    <location>
        <begin position="71"/>
        <end position="93"/>
    </location>
</feature>
<feature type="transmembrane region" description="Helical" evidence="1">
    <location>
        <begin position="182"/>
        <end position="206"/>
    </location>
</feature>
<keyword evidence="1" id="KW-0812">Transmembrane</keyword>
<comment type="caution">
    <text evidence="2">The sequence shown here is derived from an EMBL/GenBank/DDBJ whole genome shotgun (WGS) entry which is preliminary data.</text>
</comment>
<sequence length="211" mass="21951">MTSFPDHLRRWSAAHGGIEPRGLVLGWLRVVHVLVRPLARRRVPPWVLTLASLVCGVAVPLAVLLGRWGALLGAVLAVLCALLDGLDGAVAVLTDTATAWGRVLDQLVDRVGDVAFLVALVLAGAPGWLAVGVGTLTLLQESVRASAALPEVGVVSVWERPSRVIVTSLGLLGTVLTPGLPVATVAVVIAAVLAVVGFVQVVVTVFRRLTT</sequence>
<name>A0ABT5SRQ8_9PSEU</name>
<dbReference type="Gene3D" id="1.20.120.1760">
    <property type="match status" value="1"/>
</dbReference>